<feature type="chain" id="PRO_5046723036" evidence="7">
    <location>
        <begin position="20"/>
        <end position="1045"/>
    </location>
</feature>
<dbReference type="SUPFAM" id="SSF53850">
    <property type="entry name" value="Periplasmic binding protein-like II"/>
    <property type="match status" value="1"/>
</dbReference>
<dbReference type="PANTHER" id="PTHR30290">
    <property type="entry name" value="PERIPLASMIC BINDING COMPONENT OF ABC TRANSPORTER"/>
    <property type="match status" value="1"/>
</dbReference>
<comment type="subcellular location">
    <subcellularLocation>
        <location evidence="1">Cell envelope</location>
    </subcellularLocation>
</comment>
<dbReference type="Gene3D" id="3.40.190.10">
    <property type="entry name" value="Periplasmic binding protein-like II"/>
    <property type="match status" value="1"/>
</dbReference>
<keyword evidence="3" id="KW-0813">Transport</keyword>
<feature type="region of interest" description="Disordered" evidence="6">
    <location>
        <begin position="565"/>
        <end position="588"/>
    </location>
</feature>
<gene>
    <name evidence="9" type="ORF">MFERI15181_00683</name>
</gene>
<keyword evidence="10" id="KW-1185">Reference proteome</keyword>
<name>A0ABY8HVV6_9MOLU</name>
<evidence type="ECO:0000256" key="3">
    <source>
        <dbReference type="ARBA" id="ARBA00022448"/>
    </source>
</evidence>
<reference evidence="9" key="1">
    <citation type="submission" date="2022-11" db="EMBL/GenBank/DDBJ databases">
        <title>Comparative genomic analysis of Mycoplasma feriruminatoris and the Mycoplasma mycoides cluster.</title>
        <authorList>
            <person name="Baby V."/>
            <person name="Ambroset C."/>
            <person name="Gaurivaud P."/>
            <person name="Boury C."/>
            <person name="Guichoux E."/>
            <person name="Lartigue C."/>
            <person name="Tardy F."/>
            <person name="Sirand-Pugnet P."/>
        </authorList>
    </citation>
    <scope>NUCLEOTIDE SEQUENCE [LARGE SCALE GENOMIC DNA]</scope>
    <source>
        <strain evidence="9">L15181</strain>
    </source>
</reference>
<dbReference type="NCBIfam" id="NF043077">
    <property type="entry name" value="MMSYN1_0169"/>
    <property type="match status" value="1"/>
</dbReference>
<dbReference type="InterPro" id="IPR000914">
    <property type="entry name" value="SBP_5_dom"/>
</dbReference>
<organism evidence="9 10">
    <name type="scientific">Mycoplasma feriruminatoris</name>
    <dbReference type="NCBI Taxonomy" id="1179777"/>
    <lineage>
        <taxon>Bacteria</taxon>
        <taxon>Bacillati</taxon>
        <taxon>Mycoplasmatota</taxon>
        <taxon>Mollicutes</taxon>
        <taxon>Mycoplasmataceae</taxon>
        <taxon>Mycoplasma</taxon>
    </lineage>
</organism>
<evidence type="ECO:0000256" key="5">
    <source>
        <dbReference type="SAM" id="Coils"/>
    </source>
</evidence>
<evidence type="ECO:0000256" key="6">
    <source>
        <dbReference type="SAM" id="MobiDB-lite"/>
    </source>
</evidence>
<dbReference type="PROSITE" id="PS51257">
    <property type="entry name" value="PROKAR_LIPOPROTEIN"/>
    <property type="match status" value="1"/>
</dbReference>
<comment type="similarity">
    <text evidence="2">Belongs to the bacterial solute-binding protein 5 family.</text>
</comment>
<protein>
    <submittedName>
        <fullName evidence="9">Lipoprotein</fullName>
    </submittedName>
</protein>
<feature type="domain" description="Solute-binding protein family 5" evidence="8">
    <location>
        <begin position="327"/>
        <end position="492"/>
    </location>
</feature>
<dbReference type="PANTHER" id="PTHR30290:SF10">
    <property type="entry name" value="PERIPLASMIC OLIGOPEPTIDE-BINDING PROTEIN-RELATED"/>
    <property type="match status" value="1"/>
</dbReference>
<evidence type="ECO:0000259" key="8">
    <source>
        <dbReference type="Pfam" id="PF00496"/>
    </source>
</evidence>
<evidence type="ECO:0000313" key="9">
    <source>
        <dbReference type="EMBL" id="WFQ93763.1"/>
    </source>
</evidence>
<dbReference type="Proteomes" id="UP001214039">
    <property type="component" value="Chromosome"/>
</dbReference>
<dbReference type="Pfam" id="PF00496">
    <property type="entry name" value="SBP_bac_5"/>
    <property type="match status" value="1"/>
</dbReference>
<sequence>MKKVLGITLLGSIIATASASVVSCSVGISLDKILNRKNPNTKVLRELTNYSLANLNSATNNTSNDADIIANLQDVLLAVNNHDHYEGSLAEYWDHNEAKDYWKFRIRRNAYWTKIENNKQVKGPQITGKDIFNTFRYALNRNNTALTIEHFRTNFKYVTELLNFIDKLANPKHNKGKQDSLYDARFDKDVPGNLRENELKSSYFIDRAILAFNINQNEQEARKMALNTSMSTKELAEKSFKEGKIINDGKENGSNNANANGLDSSIFDVGFHLSKKISYFESVISYLAFAPIPEIALQYATDKDQQANIYAGSAYGKPLGRTAGYNGLWYSGPYVIEEYFPGSKLNLTKNEFYYNKEKVYIDKILYSFINKGDAATRRFLFETGDVSSTKINANDLAGWKKYVGKESDPVFEGTNIIKQKPTTVWAFGFNFNSKGTQIPENIKLDSKGKLVDSKRRTRTDEEDSILNRALALKSLRIMFRYGLNRSLYAKFYSEARDGQDHPVSSQLRNSFTSSYIATYKDDQHKVLPKDSKETVADYTDFLAKDYYNIAKYDDNNNLLNSNGSISSSSSTTRNGVSSSLSSGSATTNSEEKSWSDWMIEILKHKKWTDDNKIKSWADRFGKVKDQKNIDNPRRVSVYNEGNDAYLENDLLAFSAFLEDDQLQLQNGGSSSGLFGSYKKAEEVKFKNESLAKKFAELIGVYDKNFDPKVDYQAQDSKLDNLYKKMSLLKQQVKEDLDKISGIKNNSPITIPFLLNPAGSDDYKLKTRRMFEVFSFLTRKKGASDIDSPFVFDIYQPVDESKYREEESQNKYGLSAFGWGPDYDDPTNYLATIKYDGAYDYLQNWTTLFNKSVLTNSNIGSNGSSTNGQSNRKDIKLELAIDEKDKSKKDMLEKAYKDLKDSLQYFTNELTYVDENVQDLYDRYTKLARLENFYTLSSAIIIPTHTTQADTLPTISYLDEFSKPTWPTGTHARRLVGVRMFDKIVTKKQFAEQKAKYEKEKTDGYNSLYPALFDEKTNKNVYFDKFKGSWREQWQEQYKKSKNQAK</sequence>
<feature type="signal peptide" evidence="7">
    <location>
        <begin position="1"/>
        <end position="19"/>
    </location>
</feature>
<dbReference type="EMBL" id="CP113498">
    <property type="protein sequence ID" value="WFQ93763.1"/>
    <property type="molecule type" value="Genomic_DNA"/>
</dbReference>
<evidence type="ECO:0000256" key="2">
    <source>
        <dbReference type="ARBA" id="ARBA00005695"/>
    </source>
</evidence>
<evidence type="ECO:0000256" key="7">
    <source>
        <dbReference type="SAM" id="SignalP"/>
    </source>
</evidence>
<keyword evidence="9" id="KW-0449">Lipoprotein</keyword>
<proteinExistence type="inferred from homology"/>
<feature type="coiled-coil region" evidence="5">
    <location>
        <begin position="711"/>
        <end position="738"/>
    </location>
</feature>
<accession>A0ABY8HVV6</accession>
<evidence type="ECO:0000256" key="1">
    <source>
        <dbReference type="ARBA" id="ARBA00004196"/>
    </source>
</evidence>
<evidence type="ECO:0000256" key="4">
    <source>
        <dbReference type="ARBA" id="ARBA00022729"/>
    </source>
</evidence>
<keyword evidence="5" id="KW-0175">Coiled coil</keyword>
<dbReference type="Gene3D" id="3.90.76.10">
    <property type="entry name" value="Dipeptide-binding Protein, Domain 1"/>
    <property type="match status" value="1"/>
</dbReference>
<dbReference type="RefSeq" id="WP_278299866.1">
    <property type="nucleotide sequence ID" value="NZ_CP113498.1"/>
</dbReference>
<dbReference type="InterPro" id="IPR039424">
    <property type="entry name" value="SBP_5"/>
</dbReference>
<keyword evidence="4 7" id="KW-0732">Signal</keyword>
<evidence type="ECO:0000313" key="10">
    <source>
        <dbReference type="Proteomes" id="UP001214039"/>
    </source>
</evidence>